<keyword evidence="8 10" id="KW-0694">RNA-binding</keyword>
<dbReference type="PANTHER" id="PTHR32120:SF11">
    <property type="entry name" value="SMALL RIBOSOMAL SUBUNIT BIOGENESIS GTPASE RSGA 1, MITOCHONDRIAL-RELATED"/>
    <property type="match status" value="1"/>
</dbReference>
<evidence type="ECO:0000256" key="8">
    <source>
        <dbReference type="ARBA" id="ARBA00022884"/>
    </source>
</evidence>
<evidence type="ECO:0000259" key="12">
    <source>
        <dbReference type="PROSITE" id="PS51721"/>
    </source>
</evidence>
<dbReference type="GO" id="GO:0003924">
    <property type="term" value="F:GTPase activity"/>
    <property type="evidence" value="ECO:0007669"/>
    <property type="project" value="UniProtKB-UniRule"/>
</dbReference>
<dbReference type="Pfam" id="PF16745">
    <property type="entry name" value="RsgA_N"/>
    <property type="match status" value="1"/>
</dbReference>
<keyword evidence="4 10" id="KW-0699">rRNA-binding</keyword>
<comment type="subcellular location">
    <subcellularLocation>
        <location evidence="10">Cytoplasm</location>
    </subcellularLocation>
</comment>
<feature type="binding site" evidence="10">
    <location>
        <begin position="161"/>
        <end position="169"/>
    </location>
    <ligand>
        <name>GTP</name>
        <dbReference type="ChEBI" id="CHEBI:37565"/>
    </ligand>
</feature>
<comment type="function">
    <text evidence="10">One of several proteins that assist in the late maturation steps of the functional core of the 30S ribosomal subunit. Helps release RbfA from mature subunits. May play a role in the assembly of ribosomal proteins into the subunit. Circularly permuted GTPase that catalyzes slow GTP hydrolysis, GTPase activity is stimulated by the 30S ribosomal subunit.</text>
</comment>
<protein>
    <recommendedName>
        <fullName evidence="10">Small ribosomal subunit biogenesis GTPase RsgA</fullName>
        <ecNumber evidence="10">3.6.1.-</ecNumber>
    </recommendedName>
</protein>
<dbReference type="GO" id="GO:0005525">
    <property type="term" value="F:GTP binding"/>
    <property type="evidence" value="ECO:0007669"/>
    <property type="project" value="UniProtKB-UniRule"/>
</dbReference>
<dbReference type="CDD" id="cd01854">
    <property type="entry name" value="YjeQ_EngC"/>
    <property type="match status" value="1"/>
</dbReference>
<dbReference type="AlphaFoldDB" id="A0A1I7GZB0"/>
<reference evidence="13 14" key="1">
    <citation type="submission" date="2016-10" db="EMBL/GenBank/DDBJ databases">
        <authorList>
            <person name="de Groot N.N."/>
        </authorList>
    </citation>
    <scope>NUCLEOTIDE SEQUENCE [LARGE SCALE GENOMIC DNA]</scope>
    <source>
        <strain evidence="13 14">KHGC13</strain>
    </source>
</reference>
<dbReference type="InterPro" id="IPR010914">
    <property type="entry name" value="RsgA_GTPase_dom"/>
</dbReference>
<keyword evidence="3 10" id="KW-0479">Metal-binding</keyword>
<comment type="subunit">
    <text evidence="10">Monomer. Associates with 30S ribosomal subunit, binds 16S rRNA.</text>
</comment>
<dbReference type="PANTHER" id="PTHR32120">
    <property type="entry name" value="SMALL RIBOSOMAL SUBUNIT BIOGENESIS GTPASE RSGA"/>
    <property type="match status" value="1"/>
</dbReference>
<accession>A0A1I7GZB0</accession>
<dbReference type="PROSITE" id="PS50936">
    <property type="entry name" value="ENGC_GTPASE"/>
    <property type="match status" value="1"/>
</dbReference>
<comment type="similarity">
    <text evidence="10">Belongs to the TRAFAC class YlqF/YawG GTPase family. RsgA subfamily.</text>
</comment>
<dbReference type="SUPFAM" id="SSF50249">
    <property type="entry name" value="Nucleic acid-binding proteins"/>
    <property type="match status" value="1"/>
</dbReference>
<evidence type="ECO:0000256" key="4">
    <source>
        <dbReference type="ARBA" id="ARBA00022730"/>
    </source>
</evidence>
<feature type="binding site" evidence="10">
    <location>
        <position position="251"/>
    </location>
    <ligand>
        <name>Zn(2+)</name>
        <dbReference type="ChEBI" id="CHEBI:29105"/>
    </ligand>
</feature>
<feature type="domain" description="CP-type G" evidence="12">
    <location>
        <begin position="62"/>
        <end position="220"/>
    </location>
</feature>
<dbReference type="InterPro" id="IPR012340">
    <property type="entry name" value="NA-bd_OB-fold"/>
</dbReference>
<dbReference type="InterPro" id="IPR027417">
    <property type="entry name" value="P-loop_NTPase"/>
</dbReference>
<gene>
    <name evidence="10" type="primary">rsgA</name>
    <name evidence="13" type="ORF">SAMN05216508_11037</name>
</gene>
<dbReference type="Gene3D" id="1.10.40.50">
    <property type="entry name" value="Probable gtpase engc, domain 3"/>
    <property type="match status" value="1"/>
</dbReference>
<dbReference type="InterPro" id="IPR030378">
    <property type="entry name" value="G_CP_dom"/>
</dbReference>
<dbReference type="Pfam" id="PF03193">
    <property type="entry name" value="RsgA_GTPase"/>
    <property type="match status" value="1"/>
</dbReference>
<evidence type="ECO:0000256" key="5">
    <source>
        <dbReference type="ARBA" id="ARBA00022741"/>
    </source>
</evidence>
<dbReference type="GO" id="GO:0042274">
    <property type="term" value="P:ribosomal small subunit biogenesis"/>
    <property type="evidence" value="ECO:0007669"/>
    <property type="project" value="UniProtKB-UniRule"/>
</dbReference>
<proteinExistence type="inferred from homology"/>
<feature type="binding site" evidence="10">
    <location>
        <position position="257"/>
    </location>
    <ligand>
        <name>Zn(2+)</name>
        <dbReference type="ChEBI" id="CHEBI:29105"/>
    </ligand>
</feature>
<dbReference type="GO" id="GO:0019843">
    <property type="term" value="F:rRNA binding"/>
    <property type="evidence" value="ECO:0007669"/>
    <property type="project" value="UniProtKB-KW"/>
</dbReference>
<dbReference type="EMBL" id="FPBT01000010">
    <property type="protein sequence ID" value="SFU53765.1"/>
    <property type="molecule type" value="Genomic_DNA"/>
</dbReference>
<keyword evidence="6 10" id="KW-0378">Hydrolase</keyword>
<evidence type="ECO:0000259" key="11">
    <source>
        <dbReference type="PROSITE" id="PS50936"/>
    </source>
</evidence>
<dbReference type="GO" id="GO:0046872">
    <property type="term" value="F:metal ion binding"/>
    <property type="evidence" value="ECO:0007669"/>
    <property type="project" value="UniProtKB-KW"/>
</dbReference>
<dbReference type="InterPro" id="IPR031944">
    <property type="entry name" value="RsgA_N"/>
</dbReference>
<evidence type="ECO:0000256" key="6">
    <source>
        <dbReference type="ARBA" id="ARBA00022801"/>
    </source>
</evidence>
<feature type="domain" description="EngC GTPase" evidence="11">
    <location>
        <begin position="71"/>
        <end position="218"/>
    </location>
</feature>
<dbReference type="Gene3D" id="3.40.50.300">
    <property type="entry name" value="P-loop containing nucleotide triphosphate hydrolases"/>
    <property type="match status" value="1"/>
</dbReference>
<dbReference type="SUPFAM" id="SSF52540">
    <property type="entry name" value="P-loop containing nucleoside triphosphate hydrolases"/>
    <property type="match status" value="1"/>
</dbReference>
<dbReference type="Gene3D" id="2.40.50.140">
    <property type="entry name" value="Nucleic acid-binding proteins"/>
    <property type="match status" value="1"/>
</dbReference>
<keyword evidence="2 10" id="KW-0690">Ribosome biogenesis</keyword>
<keyword evidence="1 10" id="KW-0963">Cytoplasm</keyword>
<dbReference type="CDD" id="cd04466">
    <property type="entry name" value="S1_YloQ_GTPase"/>
    <property type="match status" value="1"/>
</dbReference>
<dbReference type="STRING" id="155865.SAMN05216515_11115"/>
<keyword evidence="7 10" id="KW-0862">Zinc</keyword>
<keyword evidence="14" id="KW-1185">Reference proteome</keyword>
<evidence type="ECO:0000256" key="10">
    <source>
        <dbReference type="HAMAP-Rule" id="MF_01820"/>
    </source>
</evidence>
<evidence type="ECO:0000313" key="13">
    <source>
        <dbReference type="EMBL" id="SFU53765.1"/>
    </source>
</evidence>
<feature type="binding site" evidence="10">
    <location>
        <position position="244"/>
    </location>
    <ligand>
        <name>Zn(2+)</name>
        <dbReference type="ChEBI" id="CHEBI:29105"/>
    </ligand>
</feature>
<dbReference type="NCBIfam" id="TIGR00157">
    <property type="entry name" value="ribosome small subunit-dependent GTPase A"/>
    <property type="match status" value="1"/>
</dbReference>
<dbReference type="GO" id="GO:0005737">
    <property type="term" value="C:cytoplasm"/>
    <property type="evidence" value="ECO:0007669"/>
    <property type="project" value="UniProtKB-SubCell"/>
</dbReference>
<evidence type="ECO:0000256" key="9">
    <source>
        <dbReference type="ARBA" id="ARBA00023134"/>
    </source>
</evidence>
<evidence type="ECO:0000256" key="3">
    <source>
        <dbReference type="ARBA" id="ARBA00022723"/>
    </source>
</evidence>
<feature type="binding site" evidence="10">
    <location>
        <position position="249"/>
    </location>
    <ligand>
        <name>Zn(2+)</name>
        <dbReference type="ChEBI" id="CHEBI:29105"/>
    </ligand>
</feature>
<evidence type="ECO:0000256" key="2">
    <source>
        <dbReference type="ARBA" id="ARBA00022517"/>
    </source>
</evidence>
<organism evidence="13 14">
    <name type="scientific">Eubacterium pyruvativorans</name>
    <dbReference type="NCBI Taxonomy" id="155865"/>
    <lineage>
        <taxon>Bacteria</taxon>
        <taxon>Bacillati</taxon>
        <taxon>Bacillota</taxon>
        <taxon>Clostridia</taxon>
        <taxon>Eubacteriales</taxon>
        <taxon>Eubacteriaceae</taxon>
        <taxon>Eubacterium</taxon>
    </lineage>
</organism>
<sequence>MRGLITKGIGGFYYVRTDRGVIRTRGRGIFRRDGISPMVGDEVEIEVLEDGDGVVNAILPRKNAFSRPPIVNVDVIVIVFAARHPKPNFDIIDKFLIMAEKQGTEKILCMNKCDLVKDHFVEEVRARYAGCCPFVAASADRKMGGDHLTELIAGKKVAFAGPSGVGKSTITNLLAPDAGMETGSVSRKTRRGRNTTRHVEIFELPDHQTLIFDTPGFTSFDLKDVEPEDLADYYPEIRKEAGNCRFDDCRHIGEPDCSVKEAVRNGIICRDRYDSYVRIYRELENNRRW</sequence>
<dbReference type="Proteomes" id="UP000198817">
    <property type="component" value="Unassembled WGS sequence"/>
</dbReference>
<keyword evidence="5 10" id="KW-0547">Nucleotide-binding</keyword>
<dbReference type="OrthoDB" id="9809485at2"/>
<dbReference type="EC" id="3.6.1.-" evidence="10"/>
<evidence type="ECO:0000313" key="14">
    <source>
        <dbReference type="Proteomes" id="UP000198817"/>
    </source>
</evidence>
<feature type="binding site" evidence="10">
    <location>
        <begin position="111"/>
        <end position="114"/>
    </location>
    <ligand>
        <name>GTP</name>
        <dbReference type="ChEBI" id="CHEBI:37565"/>
    </ligand>
</feature>
<keyword evidence="9 10" id="KW-0342">GTP-binding</keyword>
<name>A0A1I7GZB0_9FIRM</name>
<comment type="cofactor">
    <cofactor evidence="10">
        <name>Zn(2+)</name>
        <dbReference type="ChEBI" id="CHEBI:29105"/>
    </cofactor>
    <text evidence="10">Binds 1 zinc ion per subunit.</text>
</comment>
<evidence type="ECO:0000256" key="1">
    <source>
        <dbReference type="ARBA" id="ARBA00022490"/>
    </source>
</evidence>
<dbReference type="HAMAP" id="MF_01820">
    <property type="entry name" value="GTPase_RsgA"/>
    <property type="match status" value="1"/>
</dbReference>
<dbReference type="InterPro" id="IPR004881">
    <property type="entry name" value="Ribosome_biogen_GTPase_RsgA"/>
</dbReference>
<dbReference type="RefSeq" id="WP_090471100.1">
    <property type="nucleotide sequence ID" value="NZ_CACZKG010000011.1"/>
</dbReference>
<evidence type="ECO:0000256" key="7">
    <source>
        <dbReference type="ARBA" id="ARBA00022833"/>
    </source>
</evidence>
<dbReference type="PROSITE" id="PS51721">
    <property type="entry name" value="G_CP"/>
    <property type="match status" value="1"/>
</dbReference>